<name>A0A6A6J4N8_WESOR</name>
<protein>
    <submittedName>
        <fullName evidence="2">Uncharacterized protein</fullName>
    </submittedName>
</protein>
<dbReference type="GeneID" id="54547416"/>
<dbReference type="AlphaFoldDB" id="A0A6A6J4N8"/>
<evidence type="ECO:0000313" key="2">
    <source>
        <dbReference type="EMBL" id="KAF2271541.1"/>
    </source>
</evidence>
<feature type="compositionally biased region" description="Low complexity" evidence="1">
    <location>
        <begin position="1"/>
        <end position="15"/>
    </location>
</feature>
<feature type="region of interest" description="Disordered" evidence="1">
    <location>
        <begin position="1"/>
        <end position="21"/>
    </location>
</feature>
<dbReference type="Proteomes" id="UP000800097">
    <property type="component" value="Unassembled WGS sequence"/>
</dbReference>
<keyword evidence="3" id="KW-1185">Reference proteome</keyword>
<reference evidence="2" key="1">
    <citation type="journal article" date="2020" name="Stud. Mycol.">
        <title>101 Dothideomycetes genomes: a test case for predicting lifestyles and emergence of pathogens.</title>
        <authorList>
            <person name="Haridas S."/>
            <person name="Albert R."/>
            <person name="Binder M."/>
            <person name="Bloem J."/>
            <person name="Labutti K."/>
            <person name="Salamov A."/>
            <person name="Andreopoulos B."/>
            <person name="Baker S."/>
            <person name="Barry K."/>
            <person name="Bills G."/>
            <person name="Bluhm B."/>
            <person name="Cannon C."/>
            <person name="Castanera R."/>
            <person name="Culley D."/>
            <person name="Daum C."/>
            <person name="Ezra D."/>
            <person name="Gonzalez J."/>
            <person name="Henrissat B."/>
            <person name="Kuo A."/>
            <person name="Liang C."/>
            <person name="Lipzen A."/>
            <person name="Lutzoni F."/>
            <person name="Magnuson J."/>
            <person name="Mondo S."/>
            <person name="Nolan M."/>
            <person name="Ohm R."/>
            <person name="Pangilinan J."/>
            <person name="Park H.-J."/>
            <person name="Ramirez L."/>
            <person name="Alfaro M."/>
            <person name="Sun H."/>
            <person name="Tritt A."/>
            <person name="Yoshinaga Y."/>
            <person name="Zwiers L.-H."/>
            <person name="Turgeon B."/>
            <person name="Goodwin S."/>
            <person name="Spatafora J."/>
            <person name="Crous P."/>
            <person name="Grigoriev I."/>
        </authorList>
    </citation>
    <scope>NUCLEOTIDE SEQUENCE</scope>
    <source>
        <strain evidence="2">CBS 379.55</strain>
    </source>
</reference>
<dbReference type="RefSeq" id="XP_033649080.1">
    <property type="nucleotide sequence ID" value="XM_033794241.1"/>
</dbReference>
<sequence length="178" mass="18639">MMSRELLRTSTTSTLPISKSTKIPQAHPSALTAKLVHAHLRLTSANQPSPPFPLEDSLSVSSGPFFTPRSPITFVASCWGTMHGSSFLLHISAAAAVQSISLAPDLVGGVVAMKTGKLDLSHMPSCQDKDEGGILATYSLRKEGVFQSYQITLALTLLTQLTGGGGIGATGDGTCTER</sequence>
<organism evidence="2 3">
    <name type="scientific">Westerdykella ornata</name>
    <dbReference type="NCBI Taxonomy" id="318751"/>
    <lineage>
        <taxon>Eukaryota</taxon>
        <taxon>Fungi</taxon>
        <taxon>Dikarya</taxon>
        <taxon>Ascomycota</taxon>
        <taxon>Pezizomycotina</taxon>
        <taxon>Dothideomycetes</taxon>
        <taxon>Pleosporomycetidae</taxon>
        <taxon>Pleosporales</taxon>
        <taxon>Sporormiaceae</taxon>
        <taxon>Westerdykella</taxon>
    </lineage>
</organism>
<accession>A0A6A6J4N8</accession>
<dbReference type="EMBL" id="ML986538">
    <property type="protein sequence ID" value="KAF2271541.1"/>
    <property type="molecule type" value="Genomic_DNA"/>
</dbReference>
<gene>
    <name evidence="2" type="ORF">EI97DRAFT_264192</name>
</gene>
<evidence type="ECO:0000313" key="3">
    <source>
        <dbReference type="Proteomes" id="UP000800097"/>
    </source>
</evidence>
<proteinExistence type="predicted"/>
<evidence type="ECO:0000256" key="1">
    <source>
        <dbReference type="SAM" id="MobiDB-lite"/>
    </source>
</evidence>